<feature type="region of interest" description="Disordered" evidence="1">
    <location>
        <begin position="342"/>
        <end position="361"/>
    </location>
</feature>
<dbReference type="EMBL" id="CAJNNW010019776">
    <property type="protein sequence ID" value="CAE8665140.1"/>
    <property type="molecule type" value="Genomic_DNA"/>
</dbReference>
<evidence type="ECO:0000313" key="3">
    <source>
        <dbReference type="Proteomes" id="UP000626109"/>
    </source>
</evidence>
<evidence type="ECO:0000313" key="2">
    <source>
        <dbReference type="EMBL" id="CAE8665140.1"/>
    </source>
</evidence>
<evidence type="ECO:0000256" key="1">
    <source>
        <dbReference type="SAM" id="MobiDB-lite"/>
    </source>
</evidence>
<feature type="compositionally biased region" description="Polar residues" evidence="1">
    <location>
        <begin position="204"/>
        <end position="226"/>
    </location>
</feature>
<proteinExistence type="predicted"/>
<comment type="caution">
    <text evidence="2">The sequence shown here is derived from an EMBL/GenBank/DDBJ whole genome shotgun (WGS) entry which is preliminary data.</text>
</comment>
<organism evidence="2 3">
    <name type="scientific">Polarella glacialis</name>
    <name type="common">Dinoflagellate</name>
    <dbReference type="NCBI Taxonomy" id="89957"/>
    <lineage>
        <taxon>Eukaryota</taxon>
        <taxon>Sar</taxon>
        <taxon>Alveolata</taxon>
        <taxon>Dinophyceae</taxon>
        <taxon>Suessiales</taxon>
        <taxon>Suessiaceae</taxon>
        <taxon>Polarella</taxon>
    </lineage>
</organism>
<feature type="region of interest" description="Disordered" evidence="1">
    <location>
        <begin position="117"/>
        <end position="160"/>
    </location>
</feature>
<name>A0A813J441_POLGL</name>
<feature type="compositionally biased region" description="Polar residues" evidence="1">
    <location>
        <begin position="270"/>
        <end position="280"/>
    </location>
</feature>
<dbReference type="AlphaFoldDB" id="A0A813J441"/>
<gene>
    <name evidence="2" type="ORF">PGLA2088_LOCUS15825</name>
</gene>
<protein>
    <submittedName>
        <fullName evidence="2">Uncharacterized protein</fullName>
    </submittedName>
</protein>
<feature type="compositionally biased region" description="Low complexity" evidence="1">
    <location>
        <begin position="313"/>
        <end position="324"/>
    </location>
</feature>
<feature type="compositionally biased region" description="Low complexity" evidence="1">
    <location>
        <begin position="227"/>
        <end position="237"/>
    </location>
</feature>
<accession>A0A813J441</accession>
<dbReference type="Proteomes" id="UP000626109">
    <property type="component" value="Unassembled WGS sequence"/>
</dbReference>
<feature type="region of interest" description="Disordered" evidence="1">
    <location>
        <begin position="260"/>
        <end position="329"/>
    </location>
</feature>
<feature type="region of interest" description="Disordered" evidence="1">
    <location>
        <begin position="204"/>
        <end position="237"/>
    </location>
</feature>
<feature type="compositionally biased region" description="Low complexity" evidence="1">
    <location>
        <begin position="260"/>
        <end position="269"/>
    </location>
</feature>
<feature type="non-terminal residue" evidence="2">
    <location>
        <position position="776"/>
    </location>
</feature>
<sequence>AQPAWASSESWADENSCSLASISAASFAHHSAGREAQDREEVNPQRVHEYGEAVSDEVPMYVFLDPSAIRRFMSREEGLFTFQGLLNLCQQGNMIMKGIMQQHGFGLLLSPRHTRLSSAQMPPIGGVGQRPGSEFCSAKTPPKHRRPPPPRPSRPIRSDCIGAPPALLSAWDTGAAGGMSSGRAPTQASASSTKFFVEVAVTTAKSSQPAGLPSTVGQKGQHRNMQTTTSAPSTPPTAAAVAASYKAKAAAATVKVRSLNGGSSNASNSTKQQQLSQSNNDQKHKRKDDKTKASPGKQPEELLPPGLEASELGPASPSMGPSSPLRGCMYPSEQRQSLLLQTPPLRPKEPPGLESGPPTPLLRTPLQSLCWTVPSTASPIRPPYPSFCCTPSLTPTKPSRWDLPSAGHAGHGGFYDDQFQGPSCSGFAQPDDDYDNVANPLGISLFDYVPTHKDLGPLPMRPVYTDAAHEHCVRAWIHDAHADAAHATAAAAAWSSPSGQRMADAWSQGHCAYGTVTKPKHFGLQSPTRGLACQPRLDELIQPPDSAAVAAAASAAAQRLSEAAAVAWMAAAAAAAAVKTGEWSGGNYDFGAPHRSQGLEGRLAPGAWSERSPPALYANTEASARTPPGIWRNAADSSVAGDVSVNADADAAHNDNFHNELTYTFTIRKADGHEVGLSVSHMCGQPPLVVNAVRPSGAMEAWNKLCVGQRTSKAVHRGDHVISVNCVTDVQGMLEEMRLKQLLRFEVWRPTGEAKRCSMDLIAGSAEAAAAENRFM</sequence>
<reference evidence="2" key="1">
    <citation type="submission" date="2021-02" db="EMBL/GenBank/DDBJ databases">
        <authorList>
            <person name="Dougan E. K."/>
            <person name="Rhodes N."/>
            <person name="Thang M."/>
            <person name="Chan C."/>
        </authorList>
    </citation>
    <scope>NUCLEOTIDE SEQUENCE</scope>
</reference>